<dbReference type="RefSeq" id="WP_209892853.1">
    <property type="nucleotide sequence ID" value="NZ_JAGGMR010000001.1"/>
</dbReference>
<organism evidence="5 6">
    <name type="scientific">Nocardia goodfellowii</name>
    <dbReference type="NCBI Taxonomy" id="882446"/>
    <lineage>
        <taxon>Bacteria</taxon>
        <taxon>Bacillati</taxon>
        <taxon>Actinomycetota</taxon>
        <taxon>Actinomycetes</taxon>
        <taxon>Mycobacteriales</taxon>
        <taxon>Nocardiaceae</taxon>
        <taxon>Nocardia</taxon>
    </lineage>
</organism>
<evidence type="ECO:0000256" key="3">
    <source>
        <dbReference type="ARBA" id="ARBA00022801"/>
    </source>
</evidence>
<dbReference type="Proteomes" id="UP001519325">
    <property type="component" value="Unassembled WGS sequence"/>
</dbReference>
<comment type="similarity">
    <text evidence="1">Belongs to the glutaminase family.</text>
</comment>
<keyword evidence="6" id="KW-1185">Reference proteome</keyword>
<name>A0ABS4QJU8_9NOCA</name>
<dbReference type="Gene3D" id="1.10.1500.10">
    <property type="match status" value="1"/>
</dbReference>
<gene>
    <name evidence="5" type="ORF">BJ987_004249</name>
</gene>
<protein>
    <recommendedName>
        <fullName evidence="2">glutaminase</fullName>
        <ecNumber evidence="2">3.5.1.2</ecNumber>
    </recommendedName>
</protein>
<evidence type="ECO:0000313" key="6">
    <source>
        <dbReference type="Proteomes" id="UP001519325"/>
    </source>
</evidence>
<dbReference type="EMBL" id="JAGGMR010000001">
    <property type="protein sequence ID" value="MBP2191348.1"/>
    <property type="molecule type" value="Genomic_DNA"/>
</dbReference>
<comment type="caution">
    <text evidence="5">The sequence shown here is derived from an EMBL/GenBank/DDBJ whole genome shotgun (WGS) entry which is preliminary data.</text>
</comment>
<evidence type="ECO:0000256" key="4">
    <source>
        <dbReference type="ARBA" id="ARBA00049534"/>
    </source>
</evidence>
<dbReference type="EC" id="3.5.1.2" evidence="2"/>
<comment type="catalytic activity">
    <reaction evidence="4">
        <text>L-glutamine + H2O = L-glutamate + NH4(+)</text>
        <dbReference type="Rhea" id="RHEA:15889"/>
        <dbReference type="ChEBI" id="CHEBI:15377"/>
        <dbReference type="ChEBI" id="CHEBI:28938"/>
        <dbReference type="ChEBI" id="CHEBI:29985"/>
        <dbReference type="ChEBI" id="CHEBI:58359"/>
        <dbReference type="EC" id="3.5.1.2"/>
    </reaction>
</comment>
<evidence type="ECO:0000256" key="1">
    <source>
        <dbReference type="ARBA" id="ARBA00011076"/>
    </source>
</evidence>
<dbReference type="InterPro" id="IPR012338">
    <property type="entry name" value="Beta-lactam/transpept-like"/>
</dbReference>
<dbReference type="InterPro" id="IPR015868">
    <property type="entry name" value="Glutaminase"/>
</dbReference>
<sequence length="121" mass="12874">MYGRIRREVTASFPVTKPFVFVLAVAELGLKTVARHVGFEPSGEPFSAIGFEEGTGRVVMAAISADGWISPVTGRTVVSSELGIGVFSPRLDHQGNSVRGIAVRARTSTASLDLLLAERES</sequence>
<proteinExistence type="inferred from homology"/>
<dbReference type="SUPFAM" id="SSF56601">
    <property type="entry name" value="beta-lactamase/transpeptidase-like"/>
    <property type="match status" value="1"/>
</dbReference>
<keyword evidence="3" id="KW-0378">Hydrolase</keyword>
<evidence type="ECO:0000256" key="2">
    <source>
        <dbReference type="ARBA" id="ARBA00012918"/>
    </source>
</evidence>
<dbReference type="Pfam" id="PF04960">
    <property type="entry name" value="Glutaminase"/>
    <property type="match status" value="1"/>
</dbReference>
<evidence type="ECO:0000313" key="5">
    <source>
        <dbReference type="EMBL" id="MBP2191348.1"/>
    </source>
</evidence>
<dbReference type="Gene3D" id="3.40.710.10">
    <property type="entry name" value="DD-peptidase/beta-lactamase superfamily"/>
    <property type="match status" value="1"/>
</dbReference>
<accession>A0ABS4QJU8</accession>
<reference evidence="5 6" key="1">
    <citation type="submission" date="2021-03" db="EMBL/GenBank/DDBJ databases">
        <title>Sequencing the genomes of 1000 actinobacteria strains.</title>
        <authorList>
            <person name="Klenk H.-P."/>
        </authorList>
    </citation>
    <scope>NUCLEOTIDE SEQUENCE [LARGE SCALE GENOMIC DNA]</scope>
    <source>
        <strain evidence="5 6">DSM 45516</strain>
    </source>
</reference>